<dbReference type="Proteomes" id="UP000262477">
    <property type="component" value="Unassembled WGS sequence"/>
</dbReference>
<dbReference type="Gene3D" id="3.30.10.20">
    <property type="match status" value="1"/>
</dbReference>
<feature type="domain" description="PASTA" evidence="1">
    <location>
        <begin position="13"/>
        <end position="82"/>
    </location>
</feature>
<comment type="caution">
    <text evidence="2">The sequence shown here is derived from an EMBL/GenBank/DDBJ whole genome shotgun (WGS) entry which is preliminary data.</text>
</comment>
<evidence type="ECO:0000313" key="2">
    <source>
        <dbReference type="EMBL" id="REK90514.1"/>
    </source>
</evidence>
<dbReference type="AlphaFoldDB" id="A0A371Q723"/>
<dbReference type="SMART" id="SM00740">
    <property type="entry name" value="PASTA"/>
    <property type="match status" value="1"/>
</dbReference>
<accession>A0A371Q723</accession>
<proteinExistence type="predicted"/>
<sequence>MTLSALALAGVAHADGRTMPDVTGKGLVNAYQALNYDTTIQFKDGLGARRLVLWPGSWKVCGQNPAPGTPLEGKKITLTVVKDHEQCGAPAAG</sequence>
<dbReference type="Pfam" id="PF03793">
    <property type="entry name" value="PASTA"/>
    <property type="match status" value="1"/>
</dbReference>
<dbReference type="EMBL" id="QUAC01000073">
    <property type="protein sequence ID" value="REK90514.1"/>
    <property type="molecule type" value="Genomic_DNA"/>
</dbReference>
<protein>
    <recommendedName>
        <fullName evidence="1">PASTA domain-containing protein</fullName>
    </recommendedName>
</protein>
<gene>
    <name evidence="2" type="ORF">DY245_10010</name>
</gene>
<keyword evidence="3" id="KW-1185">Reference proteome</keyword>
<organism evidence="2 3">
    <name type="scientific">Streptomyces inhibens</name>
    <dbReference type="NCBI Taxonomy" id="2293571"/>
    <lineage>
        <taxon>Bacteria</taxon>
        <taxon>Bacillati</taxon>
        <taxon>Actinomycetota</taxon>
        <taxon>Actinomycetes</taxon>
        <taxon>Kitasatosporales</taxon>
        <taxon>Streptomycetaceae</taxon>
        <taxon>Streptomyces</taxon>
    </lineage>
</organism>
<dbReference type="PROSITE" id="PS51178">
    <property type="entry name" value="PASTA"/>
    <property type="match status" value="1"/>
</dbReference>
<name>A0A371Q723_STRIH</name>
<dbReference type="InterPro" id="IPR005543">
    <property type="entry name" value="PASTA_dom"/>
</dbReference>
<reference evidence="2 3" key="1">
    <citation type="submission" date="2018-08" db="EMBL/GenBank/DDBJ databases">
        <title>Streptomyces NEAU-D10 sp. nov., a novel Actinomycete isolated from soil.</title>
        <authorList>
            <person name="Jin L."/>
        </authorList>
    </citation>
    <scope>NUCLEOTIDE SEQUENCE [LARGE SCALE GENOMIC DNA]</scope>
    <source>
        <strain evidence="2 3">NEAU-D10</strain>
    </source>
</reference>
<evidence type="ECO:0000313" key="3">
    <source>
        <dbReference type="Proteomes" id="UP000262477"/>
    </source>
</evidence>
<evidence type="ECO:0000259" key="1">
    <source>
        <dbReference type="PROSITE" id="PS51178"/>
    </source>
</evidence>
<dbReference type="OrthoDB" id="4335972at2"/>